<proteinExistence type="predicted"/>
<dbReference type="Gene3D" id="1.10.10.10">
    <property type="entry name" value="Winged helix-like DNA-binding domain superfamily/Winged helix DNA-binding domain"/>
    <property type="match status" value="1"/>
</dbReference>
<dbReference type="SUPFAM" id="SSF46785">
    <property type="entry name" value="Winged helix' DNA-binding domain"/>
    <property type="match status" value="1"/>
</dbReference>
<feature type="domain" description="Transcription regulator PadR N-terminal" evidence="1">
    <location>
        <begin position="7"/>
        <end position="80"/>
    </location>
</feature>
<dbReference type="Pfam" id="PF03551">
    <property type="entry name" value="PadR"/>
    <property type="match status" value="1"/>
</dbReference>
<reference evidence="2 3" key="1">
    <citation type="submission" date="2020-02" db="EMBL/GenBank/DDBJ databases">
        <title>Whole-genome analyses of novel actinobacteria.</title>
        <authorList>
            <person name="Sahin N."/>
        </authorList>
    </citation>
    <scope>NUCLEOTIDE SEQUENCE [LARGE SCALE GENOMIC DNA]</scope>
    <source>
        <strain evidence="2 3">A7024</strain>
    </source>
</reference>
<keyword evidence="3" id="KW-1185">Reference proteome</keyword>
<protein>
    <submittedName>
        <fullName evidence="2">PadR family transcriptional regulator</fullName>
    </submittedName>
</protein>
<dbReference type="InterPro" id="IPR036388">
    <property type="entry name" value="WH-like_DNA-bd_sf"/>
</dbReference>
<dbReference type="InterPro" id="IPR036390">
    <property type="entry name" value="WH_DNA-bd_sf"/>
</dbReference>
<name>A0A6G4UE72_9ACTN</name>
<sequence>MTTAHVLLGLLTSGPSHGYDLKKRHDERFPEARPLAYGQVYSTLQRLVRDGLAEEDGTEAAGGPERTRYRITDAGSDKLKGWLAEVAPPAPFVSNEIFAKVVVAILAGDTAGPGPSPGPGRHPGPAAYLDAQRAAHLARMRELTTAKADPAAPLATVLSADYALSHLDADLRWMATTAQRLSTLEKEVRAS</sequence>
<evidence type="ECO:0000313" key="2">
    <source>
        <dbReference type="EMBL" id="NGN70060.1"/>
    </source>
</evidence>
<dbReference type="InterPro" id="IPR005149">
    <property type="entry name" value="Tscrpt_reg_PadR_N"/>
</dbReference>
<gene>
    <name evidence="2" type="ORF">G5C51_40005</name>
</gene>
<accession>A0A6G4UE72</accession>
<dbReference type="AlphaFoldDB" id="A0A6G4UE72"/>
<comment type="caution">
    <text evidence="2">The sequence shown here is derived from an EMBL/GenBank/DDBJ whole genome shotgun (WGS) entry which is preliminary data.</text>
</comment>
<evidence type="ECO:0000313" key="3">
    <source>
        <dbReference type="Proteomes" id="UP000481583"/>
    </source>
</evidence>
<organism evidence="2 3">
    <name type="scientific">Streptomyces coryli</name>
    <dbReference type="NCBI Taxonomy" id="1128680"/>
    <lineage>
        <taxon>Bacteria</taxon>
        <taxon>Bacillati</taxon>
        <taxon>Actinomycetota</taxon>
        <taxon>Actinomycetes</taxon>
        <taxon>Kitasatosporales</taxon>
        <taxon>Streptomycetaceae</taxon>
        <taxon>Streptomyces</taxon>
    </lineage>
</organism>
<dbReference type="RefSeq" id="WP_165245540.1">
    <property type="nucleotide sequence ID" value="NZ_JAAKZV010000397.1"/>
</dbReference>
<dbReference type="Proteomes" id="UP000481583">
    <property type="component" value="Unassembled WGS sequence"/>
</dbReference>
<evidence type="ECO:0000259" key="1">
    <source>
        <dbReference type="Pfam" id="PF03551"/>
    </source>
</evidence>
<dbReference type="EMBL" id="JAAKZV010000397">
    <property type="protein sequence ID" value="NGN70060.1"/>
    <property type="molecule type" value="Genomic_DNA"/>
</dbReference>
<dbReference type="PANTHER" id="PTHR43252:SF6">
    <property type="entry name" value="NEGATIVE TRANSCRIPTION REGULATOR PADR"/>
    <property type="match status" value="1"/>
</dbReference>
<dbReference type="PANTHER" id="PTHR43252">
    <property type="entry name" value="TRANSCRIPTIONAL REGULATOR YQJI"/>
    <property type="match status" value="1"/>
</dbReference>